<organism evidence="1 2">
    <name type="scientific">Solitalea longa</name>
    <dbReference type="NCBI Taxonomy" id="2079460"/>
    <lineage>
        <taxon>Bacteria</taxon>
        <taxon>Pseudomonadati</taxon>
        <taxon>Bacteroidota</taxon>
        <taxon>Sphingobacteriia</taxon>
        <taxon>Sphingobacteriales</taxon>
        <taxon>Sphingobacteriaceae</taxon>
        <taxon>Solitalea</taxon>
    </lineage>
</organism>
<dbReference type="NCBIfam" id="NF047658">
    <property type="entry name" value="HYC_CC_PP"/>
    <property type="match status" value="1"/>
</dbReference>
<dbReference type="EMBL" id="PQVF01000007">
    <property type="protein sequence ID" value="POY36430.1"/>
    <property type="molecule type" value="Genomic_DNA"/>
</dbReference>
<evidence type="ECO:0000313" key="1">
    <source>
        <dbReference type="EMBL" id="POY36430.1"/>
    </source>
</evidence>
<dbReference type="Proteomes" id="UP000236893">
    <property type="component" value="Unassembled WGS sequence"/>
</dbReference>
<accession>A0A2S5A1F4</accession>
<dbReference type="AlphaFoldDB" id="A0A2S5A1F4"/>
<protein>
    <submittedName>
        <fullName evidence="1">Uncharacterized protein</fullName>
    </submittedName>
</protein>
<gene>
    <name evidence="1" type="ORF">C3K47_11845</name>
</gene>
<dbReference type="Pfam" id="PF26622">
    <property type="entry name" value="DUF8199"/>
    <property type="match status" value="1"/>
</dbReference>
<dbReference type="RefSeq" id="WP_103789347.1">
    <property type="nucleotide sequence ID" value="NZ_PQVF01000007.1"/>
</dbReference>
<name>A0A2S5A1F4_9SPHI</name>
<evidence type="ECO:0000313" key="2">
    <source>
        <dbReference type="Proteomes" id="UP000236893"/>
    </source>
</evidence>
<keyword evidence="2" id="KW-1185">Reference proteome</keyword>
<dbReference type="InterPro" id="IPR058060">
    <property type="entry name" value="HYC_CC_PP"/>
</dbReference>
<dbReference type="InterPro" id="IPR058512">
    <property type="entry name" value="DUF8199"/>
</dbReference>
<reference evidence="1 2" key="1">
    <citation type="submission" date="2018-01" db="EMBL/GenBank/DDBJ databases">
        <authorList>
            <person name="Gaut B.S."/>
            <person name="Morton B.R."/>
            <person name="Clegg M.T."/>
            <person name="Duvall M.R."/>
        </authorList>
    </citation>
    <scope>NUCLEOTIDE SEQUENCE [LARGE SCALE GENOMIC DNA]</scope>
    <source>
        <strain evidence="1 2">HR-AV</strain>
    </source>
</reference>
<proteinExistence type="predicted"/>
<comment type="caution">
    <text evidence="1">The sequence shown here is derived from an EMBL/GenBank/DDBJ whole genome shotgun (WGS) entry which is preliminary data.</text>
</comment>
<sequence>MKKIIAITMCIFLLLNVVGVSVYAHYCGGKLKDVSVLAAVESCCCDVNDEQKADVGFCCHTKDSSFLVAAESCGVIDEPKADDESFCHNEVKTIQTKDDFLSLARAEQAKLLSVELFLFAYHFTFQNDLASLHSTTSSNFKEPPPRNCSILLLTQTFLI</sequence>